<dbReference type="EMBL" id="CP095046">
    <property type="protein sequence ID" value="UOQ72210.1"/>
    <property type="molecule type" value="Genomic_DNA"/>
</dbReference>
<feature type="domain" description="Transglycosylase SLT" evidence="1">
    <location>
        <begin position="6"/>
        <end position="85"/>
    </location>
</feature>
<proteinExistence type="predicted"/>
<dbReference type="InterPro" id="IPR008258">
    <property type="entry name" value="Transglycosylase_SLT_dom_1"/>
</dbReference>
<dbReference type="Gene3D" id="1.10.530.10">
    <property type="match status" value="1"/>
</dbReference>
<evidence type="ECO:0000259" key="1">
    <source>
        <dbReference type="Pfam" id="PF01464"/>
    </source>
</evidence>
<dbReference type="KEGG" id="hcu:MUN79_27245"/>
<protein>
    <submittedName>
        <fullName evidence="2">Transglycosylase SLT domain-containing protein</fullName>
    </submittedName>
</protein>
<name>A0A8T9Q8T1_9BACT</name>
<dbReference type="RefSeq" id="WP_244675603.1">
    <property type="nucleotide sequence ID" value="NZ_CP095046.1"/>
</dbReference>
<dbReference type="SUPFAM" id="SSF53955">
    <property type="entry name" value="Lysozyme-like"/>
    <property type="match status" value="1"/>
</dbReference>
<reference evidence="2" key="1">
    <citation type="submission" date="2022-04" db="EMBL/GenBank/DDBJ databases">
        <title>Hymenobacter sp. isolated from the air.</title>
        <authorList>
            <person name="Won M."/>
            <person name="Lee C.-M."/>
            <person name="Woen H.-Y."/>
            <person name="Kwon S.-W."/>
        </authorList>
    </citation>
    <scope>NUCLEOTIDE SEQUENCE</scope>
    <source>
        <strain evidence="2">5116S-3</strain>
    </source>
</reference>
<sequence>MPLDFRYLVLQESGLQGEAQSIHDAVGYWQFKRESATELGVLVNDVVDERKHIVVSSRAAAKYFLRNNNTFHNWLNTLLSYNLGLTGAKPYALPTDPGLPRWKLRSRPIRIS</sequence>
<accession>A0A8T9Q8T1</accession>
<gene>
    <name evidence="2" type="ORF">MUN79_27245</name>
</gene>
<dbReference type="Proteomes" id="UP000831796">
    <property type="component" value="Chromosome"/>
</dbReference>
<dbReference type="InterPro" id="IPR023346">
    <property type="entry name" value="Lysozyme-like_dom_sf"/>
</dbReference>
<organism evidence="2 3">
    <name type="scientific">Hymenobacter cellulosilyticus</name>
    <dbReference type="NCBI Taxonomy" id="2932248"/>
    <lineage>
        <taxon>Bacteria</taxon>
        <taxon>Pseudomonadati</taxon>
        <taxon>Bacteroidota</taxon>
        <taxon>Cytophagia</taxon>
        <taxon>Cytophagales</taxon>
        <taxon>Hymenobacteraceae</taxon>
        <taxon>Hymenobacter</taxon>
    </lineage>
</organism>
<dbReference type="Pfam" id="PF01464">
    <property type="entry name" value="SLT"/>
    <property type="match status" value="1"/>
</dbReference>
<dbReference type="AlphaFoldDB" id="A0A8T9Q8T1"/>
<evidence type="ECO:0000313" key="3">
    <source>
        <dbReference type="Proteomes" id="UP000831796"/>
    </source>
</evidence>
<evidence type="ECO:0000313" key="2">
    <source>
        <dbReference type="EMBL" id="UOQ72210.1"/>
    </source>
</evidence>
<keyword evidence="3" id="KW-1185">Reference proteome</keyword>